<feature type="non-terminal residue" evidence="3">
    <location>
        <position position="113"/>
    </location>
</feature>
<accession>A0A1D1Y080</accession>
<feature type="signal peptide" evidence="2">
    <location>
        <begin position="1"/>
        <end position="26"/>
    </location>
</feature>
<organism evidence="3">
    <name type="scientific">Anthurium amnicola</name>
    <dbReference type="NCBI Taxonomy" id="1678845"/>
    <lineage>
        <taxon>Eukaryota</taxon>
        <taxon>Viridiplantae</taxon>
        <taxon>Streptophyta</taxon>
        <taxon>Embryophyta</taxon>
        <taxon>Tracheophyta</taxon>
        <taxon>Spermatophyta</taxon>
        <taxon>Magnoliopsida</taxon>
        <taxon>Liliopsida</taxon>
        <taxon>Araceae</taxon>
        <taxon>Pothoideae</taxon>
        <taxon>Potheae</taxon>
        <taxon>Anthurium</taxon>
    </lineage>
</organism>
<dbReference type="AlphaFoldDB" id="A0A1D1Y080"/>
<proteinExistence type="predicted"/>
<keyword evidence="1" id="KW-0472">Membrane</keyword>
<sequence length="113" mass="12574">FVFGSEGLLFMLALTLFSMCFAGTGAFRHCLPFLLSSGTMAPWRCLLVFLTVVIATGDSLLPTPRRQTYIVHMDTTKVAALDRTLAGTKRWYDATMDSLVQLSSSLEEEEEEE</sequence>
<feature type="non-terminal residue" evidence="3">
    <location>
        <position position="1"/>
    </location>
</feature>
<evidence type="ECO:0000256" key="1">
    <source>
        <dbReference type="SAM" id="Phobius"/>
    </source>
</evidence>
<keyword evidence="1" id="KW-1133">Transmembrane helix</keyword>
<keyword evidence="2" id="KW-0732">Signal</keyword>
<gene>
    <name evidence="3" type="ORF">g.151703</name>
</gene>
<feature type="transmembrane region" description="Helical" evidence="1">
    <location>
        <begin position="41"/>
        <end position="61"/>
    </location>
</feature>
<keyword evidence="1" id="KW-0812">Transmembrane</keyword>
<reference evidence="3" key="1">
    <citation type="submission" date="2015-07" db="EMBL/GenBank/DDBJ databases">
        <title>Transcriptome Assembly of Anthurium amnicola.</title>
        <authorList>
            <person name="Suzuki J."/>
        </authorList>
    </citation>
    <scope>NUCLEOTIDE SEQUENCE</scope>
</reference>
<name>A0A1D1Y080_9ARAE</name>
<feature type="chain" id="PRO_5008899849" evidence="2">
    <location>
        <begin position="27"/>
        <end position="113"/>
    </location>
</feature>
<evidence type="ECO:0000256" key="2">
    <source>
        <dbReference type="SAM" id="SignalP"/>
    </source>
</evidence>
<dbReference type="EMBL" id="GDJX01019935">
    <property type="protein sequence ID" value="JAT48001.1"/>
    <property type="molecule type" value="Transcribed_RNA"/>
</dbReference>
<evidence type="ECO:0000313" key="3">
    <source>
        <dbReference type="EMBL" id="JAT48001.1"/>
    </source>
</evidence>
<protein>
    <submittedName>
        <fullName evidence="3">Uncharacterized protein</fullName>
    </submittedName>
</protein>